<reference evidence="1 2" key="1">
    <citation type="journal article" date="2014" name="Genome Biol. Evol.">
        <title>The secreted proteins of Achlya hypogyna and Thraustotheca clavata identify the ancestral oomycete secretome and reveal gene acquisitions by horizontal gene transfer.</title>
        <authorList>
            <person name="Misner I."/>
            <person name="Blouin N."/>
            <person name="Leonard G."/>
            <person name="Richards T.A."/>
            <person name="Lane C.E."/>
        </authorList>
    </citation>
    <scope>NUCLEOTIDE SEQUENCE [LARGE SCALE GENOMIC DNA]</scope>
    <source>
        <strain evidence="1 2">ATCC 34112</strain>
    </source>
</reference>
<keyword evidence="2" id="KW-1185">Reference proteome</keyword>
<dbReference type="EMBL" id="JNBS01003428">
    <property type="protein sequence ID" value="OQR87276.1"/>
    <property type="molecule type" value="Genomic_DNA"/>
</dbReference>
<accession>A0A1V9YNB8</accession>
<evidence type="ECO:0008006" key="3">
    <source>
        <dbReference type="Google" id="ProtNLM"/>
    </source>
</evidence>
<sequence length="208" mass="24373">MNEWSIEDSIMFDQICSSDSPQSSDTLVPLSKRQITMRKYRAKRRENHKDLKRLVALLQDKLQQLQERHDLFHIINRPSNMWYELALKEKIMCKRVQDENIQLKEMIQQQMSIAKTMSSLMTKATDFPNLTINSAENQWQNRILVKNPSLRIIGMHKILDYEYDKLNSAFVEAGLIDASEIFHKLGTKFSPTTGFELQKILENATRVN</sequence>
<organism evidence="1 2">
    <name type="scientific">Thraustotheca clavata</name>
    <dbReference type="NCBI Taxonomy" id="74557"/>
    <lineage>
        <taxon>Eukaryota</taxon>
        <taxon>Sar</taxon>
        <taxon>Stramenopiles</taxon>
        <taxon>Oomycota</taxon>
        <taxon>Saprolegniomycetes</taxon>
        <taxon>Saprolegniales</taxon>
        <taxon>Achlyaceae</taxon>
        <taxon>Thraustotheca</taxon>
    </lineage>
</organism>
<dbReference type="Proteomes" id="UP000243217">
    <property type="component" value="Unassembled WGS sequence"/>
</dbReference>
<comment type="caution">
    <text evidence="1">The sequence shown here is derived from an EMBL/GenBank/DDBJ whole genome shotgun (WGS) entry which is preliminary data.</text>
</comment>
<protein>
    <recommendedName>
        <fullName evidence="3">BZIP domain-containing protein</fullName>
    </recommendedName>
</protein>
<dbReference type="AlphaFoldDB" id="A0A1V9YNB8"/>
<evidence type="ECO:0000313" key="1">
    <source>
        <dbReference type="EMBL" id="OQR87276.1"/>
    </source>
</evidence>
<proteinExistence type="predicted"/>
<evidence type="ECO:0000313" key="2">
    <source>
        <dbReference type="Proteomes" id="UP000243217"/>
    </source>
</evidence>
<gene>
    <name evidence="1" type="ORF">THRCLA_10478</name>
</gene>
<name>A0A1V9YNB8_9STRA</name>